<dbReference type="EMBL" id="BMER01000004">
    <property type="protein sequence ID" value="GGG95505.1"/>
    <property type="molecule type" value="Genomic_DNA"/>
</dbReference>
<keyword evidence="1" id="KW-0812">Transmembrane</keyword>
<name>A0A917HWU4_9SPHI</name>
<keyword evidence="1" id="KW-0472">Membrane</keyword>
<keyword evidence="3" id="KW-1185">Reference proteome</keyword>
<evidence type="ECO:0000313" key="2">
    <source>
        <dbReference type="EMBL" id="GGG95505.1"/>
    </source>
</evidence>
<reference evidence="2" key="2">
    <citation type="submission" date="2020-09" db="EMBL/GenBank/DDBJ databases">
        <authorList>
            <person name="Sun Q."/>
            <person name="Zhou Y."/>
        </authorList>
    </citation>
    <scope>NUCLEOTIDE SEQUENCE</scope>
    <source>
        <strain evidence="2">CGMCC 1.12195</strain>
    </source>
</reference>
<proteinExistence type="predicted"/>
<dbReference type="AlphaFoldDB" id="A0A917HWU4"/>
<protein>
    <submittedName>
        <fullName evidence="2">Uncharacterized protein</fullName>
    </submittedName>
</protein>
<sequence length="184" mass="21212">MSSKKILVIIFTAVCLGITLFVLFLYISIKTKSTRIDRYEPFKEWIGKTVELNRPSVLFCERLPFNDNYPNVLLDSLHPNWQYVDEQANLSEPDLVKIIAFPKGVAFTIQKAVMYTNGVSGSSTPIVFGTITHGAEVYQVGYQWGEQDIGKSFDKIKESWRFHQAPWQSIEDTNYYALPRAEFW</sequence>
<keyword evidence="1" id="KW-1133">Transmembrane helix</keyword>
<evidence type="ECO:0000313" key="3">
    <source>
        <dbReference type="Proteomes" id="UP000660862"/>
    </source>
</evidence>
<dbReference type="Proteomes" id="UP000660862">
    <property type="component" value="Unassembled WGS sequence"/>
</dbReference>
<reference evidence="2" key="1">
    <citation type="journal article" date="2014" name="Int. J. Syst. Evol. Microbiol.">
        <title>Complete genome sequence of Corynebacterium casei LMG S-19264T (=DSM 44701T), isolated from a smear-ripened cheese.</title>
        <authorList>
            <consortium name="US DOE Joint Genome Institute (JGI-PGF)"/>
            <person name="Walter F."/>
            <person name="Albersmeier A."/>
            <person name="Kalinowski J."/>
            <person name="Ruckert C."/>
        </authorList>
    </citation>
    <scope>NUCLEOTIDE SEQUENCE</scope>
    <source>
        <strain evidence="2">CGMCC 1.12195</strain>
    </source>
</reference>
<gene>
    <name evidence="2" type="ORF">GCM10007415_33390</name>
</gene>
<feature type="transmembrane region" description="Helical" evidence="1">
    <location>
        <begin position="6"/>
        <end position="29"/>
    </location>
</feature>
<organism evidence="2 3">
    <name type="scientific">Parapedobacter pyrenivorans</name>
    <dbReference type="NCBI Taxonomy" id="1305674"/>
    <lineage>
        <taxon>Bacteria</taxon>
        <taxon>Pseudomonadati</taxon>
        <taxon>Bacteroidota</taxon>
        <taxon>Sphingobacteriia</taxon>
        <taxon>Sphingobacteriales</taxon>
        <taxon>Sphingobacteriaceae</taxon>
        <taxon>Parapedobacter</taxon>
    </lineage>
</organism>
<evidence type="ECO:0000256" key="1">
    <source>
        <dbReference type="SAM" id="Phobius"/>
    </source>
</evidence>
<comment type="caution">
    <text evidence="2">The sequence shown here is derived from an EMBL/GenBank/DDBJ whole genome shotgun (WGS) entry which is preliminary data.</text>
</comment>
<accession>A0A917HWU4</accession>